<proteinExistence type="inferred from homology"/>
<dbReference type="eggNOG" id="COG0297">
    <property type="taxonomic scope" value="Bacteria"/>
</dbReference>
<gene>
    <name evidence="8 11" type="primary">glgA</name>
    <name evidence="11" type="ORF">HMPREF0551_1946</name>
</gene>
<dbReference type="Proteomes" id="UP000011021">
    <property type="component" value="Unassembled WGS sequence"/>
</dbReference>
<name>E7RZ32_9BURK</name>
<dbReference type="InterPro" id="IPR011835">
    <property type="entry name" value="GS/SS"/>
</dbReference>
<protein>
    <recommendedName>
        <fullName evidence="8">Glycogen synthase</fullName>
        <ecNumber evidence="8">2.4.1.21</ecNumber>
    </recommendedName>
    <alternativeName>
        <fullName evidence="8">Starch [bacterial glycogen] synthase</fullName>
    </alternativeName>
</protein>
<dbReference type="NCBIfam" id="TIGR02095">
    <property type="entry name" value="glgA"/>
    <property type="match status" value="1"/>
</dbReference>
<dbReference type="AlphaFoldDB" id="E7RZ32"/>
<evidence type="ECO:0000256" key="1">
    <source>
        <dbReference type="ARBA" id="ARBA00001478"/>
    </source>
</evidence>
<dbReference type="EMBL" id="AEQP01000022">
    <property type="protein sequence ID" value="EFV93831.1"/>
    <property type="molecule type" value="Genomic_DNA"/>
</dbReference>
<sequence length="501" mass="55275">MPAVIWQQPNRAPAGNVRVLHVTAEVYPQVKTGGLGDIAAALPTALLSQGVDARLLVPGYPAIIDNLEEVGLVADLGSLMGAARVRVLHGRLKESGLTAYVVDAPWYFRREGNPYLGPDHRDWSDNIRRFALLGWVGAHLAWGDIDAWWQADILHAHDWHAGLAPVYLSLNPVRRVKSVFSIHNLIYQGLFPLEEAPGLDLPPHILRPGVSRSLEYYGHGSFMKGGLVFADWLSTVSPRYAYEITTPEGGAGMQGVLLERRERLSGILNGIDETVWDPQTDPLISANYGIHDLGRKVENKTRMQQELGLTVDPNRMLAVMISRLTNQKGADLVLQALPKMRELGIQLALLGSGDAHLQDAFRKAAEEAPDQVAVCIGYDERLAHRLIGAGDLILVPSRFEPCGLTQMYGLRYGTLPLVCKVGGLADTVTEYLDGQPSNGFVFQGGQISGLIDALERAAALWWHDRSGWEWRMRTAMEARHGWGPSAAEYLSLYQRLLGEWQ</sequence>
<evidence type="ECO:0000256" key="4">
    <source>
        <dbReference type="ARBA" id="ARBA00010281"/>
    </source>
</evidence>
<dbReference type="PANTHER" id="PTHR45825:SF11">
    <property type="entry name" value="ALPHA AMYLASE DOMAIN-CONTAINING PROTEIN"/>
    <property type="match status" value="1"/>
</dbReference>
<keyword evidence="6 8" id="KW-0808">Transferase</keyword>
<reference evidence="11 12" key="1">
    <citation type="submission" date="2010-12" db="EMBL/GenBank/DDBJ databases">
        <authorList>
            <person name="Muzny D."/>
            <person name="Qin X."/>
            <person name="Deng J."/>
            <person name="Jiang H."/>
            <person name="Liu Y."/>
            <person name="Qu J."/>
            <person name="Song X.-Z."/>
            <person name="Zhang L."/>
            <person name="Thornton R."/>
            <person name="Coyle M."/>
            <person name="Francisco L."/>
            <person name="Jackson L."/>
            <person name="Javaid M."/>
            <person name="Korchina V."/>
            <person name="Kovar C."/>
            <person name="Mata R."/>
            <person name="Mathew T."/>
            <person name="Ngo R."/>
            <person name="Nguyen L."/>
            <person name="Nguyen N."/>
            <person name="Okwuonu G."/>
            <person name="Ongeri F."/>
            <person name="Pham C."/>
            <person name="Simmons D."/>
            <person name="Wilczek-Boney K."/>
            <person name="Hale W."/>
            <person name="Jakkamsetti A."/>
            <person name="Pham P."/>
            <person name="Ruth R."/>
            <person name="San Lucas F."/>
            <person name="Warren J."/>
            <person name="Zhang J."/>
            <person name="Zhao Z."/>
            <person name="Zhou C."/>
            <person name="Zhu D."/>
            <person name="Lee S."/>
            <person name="Bess C."/>
            <person name="Blankenburg K."/>
            <person name="Forbes L."/>
            <person name="Fu Q."/>
            <person name="Gubbala S."/>
            <person name="Hirani K."/>
            <person name="Jayaseelan J.C."/>
            <person name="Lara F."/>
            <person name="Munidasa M."/>
            <person name="Palculict T."/>
            <person name="Patil S."/>
            <person name="Pu L.-L."/>
            <person name="Saada N."/>
            <person name="Tang L."/>
            <person name="Weissenberger G."/>
            <person name="Zhu Y."/>
            <person name="Hemphill L."/>
            <person name="Shang Y."/>
            <person name="Youmans B."/>
            <person name="Ayvaz T."/>
            <person name="Ross M."/>
            <person name="Santibanez J."/>
            <person name="Aqrawi P."/>
            <person name="Gross S."/>
            <person name="Joshi V."/>
            <person name="Fowler G."/>
            <person name="Nazareth L."/>
            <person name="Reid J."/>
            <person name="Worley K."/>
            <person name="Petrosino J."/>
            <person name="Highlander S."/>
            <person name="Gibbs R."/>
        </authorList>
    </citation>
    <scope>NUCLEOTIDE SEQUENCE [LARGE SCALE GENOMIC DNA]</scope>
    <source>
        <strain evidence="11 12">ATCC 51599</strain>
    </source>
</reference>
<evidence type="ECO:0000256" key="6">
    <source>
        <dbReference type="ARBA" id="ARBA00022679"/>
    </source>
</evidence>
<dbReference type="STRING" id="887898.HMPREF0551_1946"/>
<comment type="function">
    <text evidence="2 8">Synthesizes alpha-1,4-glucan chains using ADP-glucose.</text>
</comment>
<dbReference type="Pfam" id="PF08323">
    <property type="entry name" value="Glyco_transf_5"/>
    <property type="match status" value="1"/>
</dbReference>
<comment type="similarity">
    <text evidence="4 8">Belongs to the glycosyltransferase 1 family. Bacterial/plant glycogen synthase subfamily.</text>
</comment>
<comment type="pathway">
    <text evidence="3 8">Glycan biosynthesis; glycogen biosynthesis.</text>
</comment>
<dbReference type="RefSeq" id="WP_005674311.1">
    <property type="nucleotide sequence ID" value="NZ_CP146288.1"/>
</dbReference>
<feature type="domain" description="Glycosyl transferase family 1" evidence="9">
    <location>
        <begin position="313"/>
        <end position="457"/>
    </location>
</feature>
<dbReference type="NCBIfam" id="NF001899">
    <property type="entry name" value="PRK00654.1-2"/>
    <property type="match status" value="1"/>
</dbReference>
<organism evidence="11 12">
    <name type="scientific">Lautropia mirabilis ATCC 51599</name>
    <dbReference type="NCBI Taxonomy" id="887898"/>
    <lineage>
        <taxon>Bacteria</taxon>
        <taxon>Pseudomonadati</taxon>
        <taxon>Pseudomonadota</taxon>
        <taxon>Betaproteobacteria</taxon>
        <taxon>Burkholderiales</taxon>
        <taxon>Burkholderiaceae</taxon>
        <taxon>Lautropia</taxon>
    </lineage>
</organism>
<dbReference type="UniPathway" id="UPA00164"/>
<dbReference type="SUPFAM" id="SSF53756">
    <property type="entry name" value="UDP-Glycosyltransferase/glycogen phosphorylase"/>
    <property type="match status" value="1"/>
</dbReference>
<dbReference type="GO" id="GO:0004373">
    <property type="term" value="F:alpha-1,4-glucan glucosyltransferase (UDP-glucose donor) activity"/>
    <property type="evidence" value="ECO:0007669"/>
    <property type="project" value="InterPro"/>
</dbReference>
<feature type="binding site" evidence="8">
    <location>
        <position position="31"/>
    </location>
    <ligand>
        <name>ADP-alpha-D-glucose</name>
        <dbReference type="ChEBI" id="CHEBI:57498"/>
    </ligand>
</feature>
<dbReference type="GO" id="GO:0005829">
    <property type="term" value="C:cytosol"/>
    <property type="evidence" value="ECO:0007669"/>
    <property type="project" value="TreeGrafter"/>
</dbReference>
<dbReference type="GO" id="GO:0009011">
    <property type="term" value="F:alpha-1,4-glucan glucosyltransferase (ADP-glucose donor) activity"/>
    <property type="evidence" value="ECO:0007669"/>
    <property type="project" value="UniProtKB-UniRule"/>
</dbReference>
<evidence type="ECO:0000313" key="12">
    <source>
        <dbReference type="Proteomes" id="UP000011021"/>
    </source>
</evidence>
<dbReference type="InterPro" id="IPR013534">
    <property type="entry name" value="Starch_synth_cat_dom"/>
</dbReference>
<evidence type="ECO:0000256" key="5">
    <source>
        <dbReference type="ARBA" id="ARBA00022676"/>
    </source>
</evidence>
<evidence type="ECO:0000256" key="7">
    <source>
        <dbReference type="ARBA" id="ARBA00023056"/>
    </source>
</evidence>
<accession>E7RZ32</accession>
<keyword evidence="5 8" id="KW-0328">Glycosyltransferase</keyword>
<dbReference type="HOGENOM" id="CLU_009583_18_4_4"/>
<evidence type="ECO:0000256" key="3">
    <source>
        <dbReference type="ARBA" id="ARBA00004964"/>
    </source>
</evidence>
<dbReference type="EC" id="2.4.1.21" evidence="8"/>
<evidence type="ECO:0000259" key="10">
    <source>
        <dbReference type="Pfam" id="PF08323"/>
    </source>
</evidence>
<evidence type="ECO:0000259" key="9">
    <source>
        <dbReference type="Pfam" id="PF00534"/>
    </source>
</evidence>
<feature type="domain" description="Starch synthase catalytic" evidence="10">
    <location>
        <begin position="18"/>
        <end position="257"/>
    </location>
</feature>
<dbReference type="Pfam" id="PF00534">
    <property type="entry name" value="Glycos_transf_1"/>
    <property type="match status" value="1"/>
</dbReference>
<dbReference type="HAMAP" id="MF_00484">
    <property type="entry name" value="Glycogen_synth"/>
    <property type="match status" value="1"/>
</dbReference>
<dbReference type="Gene3D" id="3.40.50.2000">
    <property type="entry name" value="Glycogen Phosphorylase B"/>
    <property type="match status" value="2"/>
</dbReference>
<comment type="caution">
    <text evidence="11">The sequence shown here is derived from an EMBL/GenBank/DDBJ whole genome shotgun (WGS) entry which is preliminary data.</text>
</comment>
<dbReference type="GO" id="GO:0005978">
    <property type="term" value="P:glycogen biosynthetic process"/>
    <property type="evidence" value="ECO:0007669"/>
    <property type="project" value="UniProtKB-UniRule"/>
</dbReference>
<comment type="catalytic activity">
    <reaction evidence="1 8">
        <text>[(1-&gt;4)-alpha-D-glucosyl](n) + ADP-alpha-D-glucose = [(1-&gt;4)-alpha-D-glucosyl](n+1) + ADP + H(+)</text>
        <dbReference type="Rhea" id="RHEA:18189"/>
        <dbReference type="Rhea" id="RHEA-COMP:9584"/>
        <dbReference type="Rhea" id="RHEA-COMP:9587"/>
        <dbReference type="ChEBI" id="CHEBI:15378"/>
        <dbReference type="ChEBI" id="CHEBI:15444"/>
        <dbReference type="ChEBI" id="CHEBI:57498"/>
        <dbReference type="ChEBI" id="CHEBI:456216"/>
        <dbReference type="EC" id="2.4.1.21"/>
    </reaction>
</comment>
<keyword evidence="7 8" id="KW-0320">Glycogen biosynthesis</keyword>
<dbReference type="InterPro" id="IPR001296">
    <property type="entry name" value="Glyco_trans_1"/>
</dbReference>
<evidence type="ECO:0000256" key="2">
    <source>
        <dbReference type="ARBA" id="ARBA00002764"/>
    </source>
</evidence>
<evidence type="ECO:0000313" key="11">
    <source>
        <dbReference type="EMBL" id="EFV93831.1"/>
    </source>
</evidence>
<keyword evidence="12" id="KW-1185">Reference proteome</keyword>
<dbReference type="CDD" id="cd03791">
    <property type="entry name" value="GT5_Glycogen_synthase_DULL1-like"/>
    <property type="match status" value="1"/>
</dbReference>
<evidence type="ECO:0000256" key="8">
    <source>
        <dbReference type="HAMAP-Rule" id="MF_00484"/>
    </source>
</evidence>
<dbReference type="PANTHER" id="PTHR45825">
    <property type="entry name" value="GRANULE-BOUND STARCH SYNTHASE 1, CHLOROPLASTIC/AMYLOPLASTIC"/>
    <property type="match status" value="1"/>
</dbReference>